<evidence type="ECO:0000313" key="1">
    <source>
        <dbReference type="EMBL" id="QBK89495.1"/>
    </source>
</evidence>
<accession>A0A481Z254</accession>
<protein>
    <submittedName>
        <fullName evidence="1">F-box-like family protein</fullName>
    </submittedName>
</protein>
<sequence length="351" mass="41902">MDTNVLKMVCYQTMENLETNYIRKVVYLYLLKININKMSSELSWNLFQSKLSGCYYTKKELSSLYILYKEKKINIYDLKNCDKLDILIGKSRLIDISKDVMHQILIKLEIKDVLKSCIANNKMKKVYCGEDFWKLYVAYNLNKKNKPKNKTWKEIALKSVLPLDLYTLSKRNDIFIDTEEDIDNIIRDIEARGGEIEYGQAADIYQSNLKIRFDDLSKMLDPINKKYIYRGVPINKIIDMIDDSVSRIKIKKLGRMKNIREDENYHFERNIDYLPEMDYFIAGYNTGAYLYGNDYWELFILRFNGTKVRLYRKEITPDGDYIAINVDGNTKHSELDYYYEKYWYPEYIINM</sequence>
<organism evidence="1">
    <name type="scientific">Pithovirus LCPAC001</name>
    <dbReference type="NCBI Taxonomy" id="2506585"/>
    <lineage>
        <taxon>Viruses</taxon>
        <taxon>Pithoviruses</taxon>
    </lineage>
</organism>
<reference evidence="1" key="1">
    <citation type="journal article" date="2019" name="MBio">
        <title>Virus Genomes from Deep Sea Sediments Expand the Ocean Megavirome and Support Independent Origins of Viral Gigantism.</title>
        <authorList>
            <person name="Backstrom D."/>
            <person name="Yutin N."/>
            <person name="Jorgensen S.L."/>
            <person name="Dharamshi J."/>
            <person name="Homa F."/>
            <person name="Zaremba-Niedwiedzka K."/>
            <person name="Spang A."/>
            <person name="Wolf Y.I."/>
            <person name="Koonin E.V."/>
            <person name="Ettema T.J."/>
        </authorList>
    </citation>
    <scope>NUCLEOTIDE SEQUENCE</scope>
</reference>
<gene>
    <name evidence="1" type="ORF">LCPAC001_00050</name>
</gene>
<name>A0A481Z254_9VIRU</name>
<proteinExistence type="predicted"/>
<dbReference type="EMBL" id="MK500427">
    <property type="protein sequence ID" value="QBK89495.1"/>
    <property type="molecule type" value="Genomic_DNA"/>
</dbReference>